<feature type="domain" description="Macro" evidence="1">
    <location>
        <begin position="1"/>
        <end position="152"/>
    </location>
</feature>
<keyword evidence="3" id="KW-1185">Reference proteome</keyword>
<dbReference type="PROSITE" id="PS51154">
    <property type="entry name" value="MACRO"/>
    <property type="match status" value="1"/>
</dbReference>
<dbReference type="InterPro" id="IPR050892">
    <property type="entry name" value="ADP-ribose_metab_enzymes"/>
</dbReference>
<reference evidence="2 3" key="1">
    <citation type="submission" date="2020-10" db="EMBL/GenBank/DDBJ databases">
        <authorList>
            <person name="Kazantseva O.A."/>
            <person name="Piligrimova E.G."/>
            <person name="Shadrin A.M."/>
        </authorList>
    </citation>
    <scope>NUCLEOTIDE SEQUENCE [LARGE SCALE GENOMIC DNA]</scope>
</reference>
<protein>
    <submittedName>
        <fullName evidence="2">Macro domain containing protein</fullName>
    </submittedName>
</protein>
<name>A0A7U3NJW6_9CAUD</name>
<dbReference type="PANTHER" id="PTHR12521:SF0">
    <property type="entry name" value="ADP-RIBOSE GLYCOHYDROLASE OARD1"/>
    <property type="match status" value="1"/>
</dbReference>
<dbReference type="InterPro" id="IPR043472">
    <property type="entry name" value="Macro_dom-like"/>
</dbReference>
<dbReference type="PANTHER" id="PTHR12521">
    <property type="entry name" value="PROTEIN C6ORF130"/>
    <property type="match status" value="1"/>
</dbReference>
<dbReference type="Proteomes" id="UP000594029">
    <property type="component" value="Segment"/>
</dbReference>
<accession>A0A7U3NJW6</accession>
<proteinExistence type="predicted"/>
<evidence type="ECO:0000313" key="3">
    <source>
        <dbReference type="Proteomes" id="UP000594029"/>
    </source>
</evidence>
<sequence>MIKIVAGDLMEASEDIIAHQVNCMGVMGSGVAKCVRQSFPEAYTAYVEFVSSFLKENPRTELLGKCQSVLLDGKVIANLFGQLTYGTDGNQYTKTMALYKSLVDLRNFAESYDLSVALPYLIGSDRGGADWTEVYRLIDKAFDGYEVTLYKL</sequence>
<dbReference type="EMBL" id="MW084976">
    <property type="protein sequence ID" value="QOV08357.1"/>
    <property type="molecule type" value="Genomic_DNA"/>
</dbReference>
<dbReference type="Gene3D" id="3.40.220.10">
    <property type="entry name" value="Leucine Aminopeptidase, subunit E, domain 1"/>
    <property type="match status" value="1"/>
</dbReference>
<evidence type="ECO:0000259" key="1">
    <source>
        <dbReference type="PROSITE" id="PS51154"/>
    </source>
</evidence>
<gene>
    <name evidence="2" type="ORF">Kirov_158</name>
</gene>
<evidence type="ECO:0000313" key="2">
    <source>
        <dbReference type="EMBL" id="QOV08357.1"/>
    </source>
</evidence>
<dbReference type="GO" id="GO:0140291">
    <property type="term" value="P:peptidyl-glutamate ADP-deribosylation"/>
    <property type="evidence" value="ECO:0007669"/>
    <property type="project" value="TreeGrafter"/>
</dbReference>
<dbReference type="InterPro" id="IPR002589">
    <property type="entry name" value="Macro_dom"/>
</dbReference>
<organism evidence="2 3">
    <name type="scientific">Bacillus phage Kirov</name>
    <dbReference type="NCBI Taxonomy" id="2783539"/>
    <lineage>
        <taxon>Viruses</taxon>
        <taxon>Duplodnaviria</taxon>
        <taxon>Heunggongvirae</taxon>
        <taxon>Uroviricota</taxon>
        <taxon>Caudoviricetes</taxon>
        <taxon>Andregratiavirinae</taxon>
        <taxon>Kirovvirus</taxon>
        <taxon>Kirovvirus kirov</taxon>
    </lineage>
</organism>
<dbReference type="SUPFAM" id="SSF52949">
    <property type="entry name" value="Macro domain-like"/>
    <property type="match status" value="1"/>
</dbReference>
<dbReference type="SMART" id="SM00506">
    <property type="entry name" value="A1pp"/>
    <property type="match status" value="1"/>
</dbReference>